<dbReference type="EMBL" id="CP137305">
    <property type="protein sequence ID" value="WQF76067.1"/>
    <property type="molecule type" value="Genomic_DNA"/>
</dbReference>
<dbReference type="GeneID" id="87937584"/>
<reference evidence="3" key="1">
    <citation type="journal article" date="2023" name="bioRxiv">
        <title>Complete genome of the Medicago anthracnose fungus, Colletotrichum destructivum, reveals a mini-chromosome-like region within a core chromosome.</title>
        <authorList>
            <person name="Lapalu N."/>
            <person name="Simon A."/>
            <person name="Lu A."/>
            <person name="Plaumann P.-L."/>
            <person name="Amselem J."/>
            <person name="Pigne S."/>
            <person name="Auger A."/>
            <person name="Koch C."/>
            <person name="Dallery J.-F."/>
            <person name="O'Connell R.J."/>
        </authorList>
    </citation>
    <scope>NUCLEOTIDE SEQUENCE [LARGE SCALE GENOMIC DNA]</scope>
    <source>
        <strain evidence="3">CBS 520.97</strain>
    </source>
</reference>
<sequence>MAAQPWEADALYFMHPVPYPELVTQAVQALLGNPSLAAFCLRLLATLQQTLTHFARSLCLSVPCVCLVLSLSLKILHLGRWGLRWASSPERFRTYAASEVDNQNSVVPPRAISSNDTEAASDSSSKARAASLIITRDAMRFLGPSRLSFGKPVRLPSQKKTTSSPEPEDADQTRATPGMIAICGPITPRARTRNWRHGVSVSLALAYDPVA</sequence>
<dbReference type="KEGG" id="cdet:87937584"/>
<proteinExistence type="predicted"/>
<keyword evidence="3" id="KW-1185">Reference proteome</keyword>
<dbReference type="AlphaFoldDB" id="A0AAX4HZ42"/>
<evidence type="ECO:0000256" key="1">
    <source>
        <dbReference type="SAM" id="MobiDB-lite"/>
    </source>
</evidence>
<organism evidence="2 3">
    <name type="scientific">Colletotrichum destructivum</name>
    <dbReference type="NCBI Taxonomy" id="34406"/>
    <lineage>
        <taxon>Eukaryota</taxon>
        <taxon>Fungi</taxon>
        <taxon>Dikarya</taxon>
        <taxon>Ascomycota</taxon>
        <taxon>Pezizomycotina</taxon>
        <taxon>Sordariomycetes</taxon>
        <taxon>Hypocreomycetidae</taxon>
        <taxon>Glomerellales</taxon>
        <taxon>Glomerellaceae</taxon>
        <taxon>Colletotrichum</taxon>
        <taxon>Colletotrichum destructivum species complex</taxon>
    </lineage>
</organism>
<dbReference type="Proteomes" id="UP001322277">
    <property type="component" value="Chromosome 1"/>
</dbReference>
<feature type="region of interest" description="Disordered" evidence="1">
    <location>
        <begin position="149"/>
        <end position="176"/>
    </location>
</feature>
<name>A0AAX4HZ42_9PEZI</name>
<protein>
    <submittedName>
        <fullName evidence="2">Uncharacterized protein</fullName>
    </submittedName>
</protein>
<dbReference type="RefSeq" id="XP_062773291.1">
    <property type="nucleotide sequence ID" value="XM_062917240.1"/>
</dbReference>
<evidence type="ECO:0000313" key="2">
    <source>
        <dbReference type="EMBL" id="WQF76067.1"/>
    </source>
</evidence>
<gene>
    <name evidence="2" type="ORF">CDEST_01081</name>
</gene>
<evidence type="ECO:0000313" key="3">
    <source>
        <dbReference type="Proteomes" id="UP001322277"/>
    </source>
</evidence>
<accession>A0AAX4HZ42</accession>